<accession>A0ABR3FKX7</accession>
<feature type="transmembrane region" description="Helical" evidence="2">
    <location>
        <begin position="201"/>
        <end position="224"/>
    </location>
</feature>
<gene>
    <name evidence="3" type="ORF">V5O48_005949</name>
</gene>
<reference evidence="3 4" key="1">
    <citation type="submission" date="2024-02" db="EMBL/GenBank/DDBJ databases">
        <title>A draft genome for the cacao thread blight pathogen Marasmius crinis-equi.</title>
        <authorList>
            <person name="Cohen S.P."/>
            <person name="Baruah I.K."/>
            <person name="Amoako-Attah I."/>
            <person name="Bukari Y."/>
            <person name="Meinhardt L.W."/>
            <person name="Bailey B.A."/>
        </authorList>
    </citation>
    <scope>NUCLEOTIDE SEQUENCE [LARGE SCALE GENOMIC DNA]</scope>
    <source>
        <strain evidence="3 4">GH-76</strain>
    </source>
</reference>
<feature type="transmembrane region" description="Helical" evidence="2">
    <location>
        <begin position="16"/>
        <end position="34"/>
    </location>
</feature>
<organism evidence="3 4">
    <name type="scientific">Marasmius crinis-equi</name>
    <dbReference type="NCBI Taxonomy" id="585013"/>
    <lineage>
        <taxon>Eukaryota</taxon>
        <taxon>Fungi</taxon>
        <taxon>Dikarya</taxon>
        <taxon>Basidiomycota</taxon>
        <taxon>Agaricomycotina</taxon>
        <taxon>Agaricomycetes</taxon>
        <taxon>Agaricomycetidae</taxon>
        <taxon>Agaricales</taxon>
        <taxon>Marasmiineae</taxon>
        <taxon>Marasmiaceae</taxon>
        <taxon>Marasmius</taxon>
    </lineage>
</organism>
<evidence type="ECO:0000313" key="3">
    <source>
        <dbReference type="EMBL" id="KAL0576041.1"/>
    </source>
</evidence>
<keyword evidence="2" id="KW-1133">Transmembrane helix</keyword>
<evidence type="ECO:0000313" key="4">
    <source>
        <dbReference type="Proteomes" id="UP001465976"/>
    </source>
</evidence>
<keyword evidence="4" id="KW-1185">Reference proteome</keyword>
<evidence type="ECO:0000256" key="2">
    <source>
        <dbReference type="SAM" id="Phobius"/>
    </source>
</evidence>
<keyword evidence="2" id="KW-0472">Membrane</keyword>
<feature type="compositionally biased region" description="Basic and acidic residues" evidence="1">
    <location>
        <begin position="316"/>
        <end position="327"/>
    </location>
</feature>
<dbReference type="EMBL" id="JBAHYK010000252">
    <property type="protein sequence ID" value="KAL0576041.1"/>
    <property type="molecule type" value="Genomic_DNA"/>
</dbReference>
<proteinExistence type="predicted"/>
<keyword evidence="2" id="KW-0812">Transmembrane</keyword>
<sequence length="340" mass="37841">MPDWTSPLEMQRDADVFIKLIHCLTGLYAWEFFLSLDFDFAFITRQKPFRWPMVFYFANRYILLCALAGILYSFDSTSTLNCQPLYIFNQLAGNASTGLASINLCLRTIAVWGNAKPIVIVLVLLILGHWSLILMGVQLTVVWDDAQRACVIIDTNNTILAATFIYSMCFDLVVFLLNAYKLTVRRGKQNLVGESRIGKLIFSDGLIYFFVAFLANLIATVFMLLKLNAIMTIIFNVPAVIASTICATRAVRRLNNFKNNGAEVYTGSGTTSGIQFRGTNGQPRPTTLGTTMARTGAHTVSTGGVHVQMETFTRAEGDPTYTKHDDRDTDYDVEAKGSPI</sequence>
<feature type="transmembrane region" description="Helical" evidence="2">
    <location>
        <begin position="230"/>
        <end position="251"/>
    </location>
</feature>
<evidence type="ECO:0008006" key="5">
    <source>
        <dbReference type="Google" id="ProtNLM"/>
    </source>
</evidence>
<evidence type="ECO:0000256" key="1">
    <source>
        <dbReference type="SAM" id="MobiDB-lite"/>
    </source>
</evidence>
<dbReference type="Proteomes" id="UP001465976">
    <property type="component" value="Unassembled WGS sequence"/>
</dbReference>
<feature type="region of interest" description="Disordered" evidence="1">
    <location>
        <begin position="316"/>
        <end position="340"/>
    </location>
</feature>
<feature type="transmembrane region" description="Helical" evidence="2">
    <location>
        <begin position="118"/>
        <end position="139"/>
    </location>
</feature>
<comment type="caution">
    <text evidence="3">The sequence shown here is derived from an EMBL/GenBank/DDBJ whole genome shotgun (WGS) entry which is preliminary data.</text>
</comment>
<feature type="transmembrane region" description="Helical" evidence="2">
    <location>
        <begin position="159"/>
        <end position="180"/>
    </location>
</feature>
<feature type="transmembrane region" description="Helical" evidence="2">
    <location>
        <begin position="86"/>
        <end position="106"/>
    </location>
</feature>
<feature type="transmembrane region" description="Helical" evidence="2">
    <location>
        <begin position="54"/>
        <end position="74"/>
    </location>
</feature>
<name>A0ABR3FKX7_9AGAR</name>
<protein>
    <recommendedName>
        <fullName evidence="5">Transmembrane protein</fullName>
    </recommendedName>
</protein>